<sequence length="159" mass="18024">MSDLLAANKAVAYAYVSAFDRNDLDAIEKLLADDFLWHTAVVGDGETTPRPFQSPTLCGLENTMYGAILKGKAETLSVFKRLFDAGAANPAHYFHLRAISLTAEDDRVAVEALGDGRNPMNERRYRNIYFILMRIRDGQVARYKEYQDTLHIYDVWQAE</sequence>
<evidence type="ECO:0000313" key="2">
    <source>
        <dbReference type="EMBL" id="MBL7632759.1"/>
    </source>
</evidence>
<dbReference type="AlphaFoldDB" id="A0A937URD6"/>
<accession>A0A937URD6</accession>
<name>A0A937URD6_9ACTN</name>
<dbReference type="RefSeq" id="WP_203004115.1">
    <property type="nucleotide sequence ID" value="NZ_JADWYU010000207.1"/>
</dbReference>
<comment type="caution">
    <text evidence="2">The sequence shown here is derived from an EMBL/GenBank/DDBJ whole genome shotgun (WGS) entry which is preliminary data.</text>
</comment>
<dbReference type="InterPro" id="IPR037401">
    <property type="entry name" value="SnoaL-like"/>
</dbReference>
<feature type="domain" description="SnoaL-like" evidence="1">
    <location>
        <begin position="14"/>
        <end position="143"/>
    </location>
</feature>
<organism evidence="2 3">
    <name type="scientific">Frankia nepalensis</name>
    <dbReference type="NCBI Taxonomy" id="1836974"/>
    <lineage>
        <taxon>Bacteria</taxon>
        <taxon>Bacillati</taxon>
        <taxon>Actinomycetota</taxon>
        <taxon>Actinomycetes</taxon>
        <taxon>Frankiales</taxon>
        <taxon>Frankiaceae</taxon>
        <taxon>Frankia</taxon>
    </lineage>
</organism>
<dbReference type="Gene3D" id="3.10.450.50">
    <property type="match status" value="1"/>
</dbReference>
<protein>
    <submittedName>
        <fullName evidence="2">Nuclear transport factor 2 family protein</fullName>
    </submittedName>
</protein>
<dbReference type="InterPro" id="IPR032710">
    <property type="entry name" value="NTF2-like_dom_sf"/>
</dbReference>
<keyword evidence="3" id="KW-1185">Reference proteome</keyword>
<dbReference type="EMBL" id="JAEACQ010000349">
    <property type="protein sequence ID" value="MBL7632759.1"/>
    <property type="molecule type" value="Genomic_DNA"/>
</dbReference>
<reference evidence="2" key="1">
    <citation type="submission" date="2020-12" db="EMBL/GenBank/DDBJ databases">
        <title>Genomic characterization of non-nitrogen-fixing Frankia strains.</title>
        <authorList>
            <person name="Carlos-Shanley C."/>
            <person name="Guerra T."/>
            <person name="Hahn D."/>
        </authorList>
    </citation>
    <scope>NUCLEOTIDE SEQUENCE</scope>
    <source>
        <strain evidence="2">CN6</strain>
    </source>
</reference>
<gene>
    <name evidence="2" type="ORF">I7412_37525</name>
</gene>
<proteinExistence type="predicted"/>
<dbReference type="SUPFAM" id="SSF54427">
    <property type="entry name" value="NTF2-like"/>
    <property type="match status" value="1"/>
</dbReference>
<evidence type="ECO:0000313" key="3">
    <source>
        <dbReference type="Proteomes" id="UP000604475"/>
    </source>
</evidence>
<dbReference type="Proteomes" id="UP000604475">
    <property type="component" value="Unassembled WGS sequence"/>
</dbReference>
<dbReference type="Pfam" id="PF12680">
    <property type="entry name" value="SnoaL_2"/>
    <property type="match status" value="1"/>
</dbReference>
<evidence type="ECO:0000259" key="1">
    <source>
        <dbReference type="Pfam" id="PF12680"/>
    </source>
</evidence>